<dbReference type="Proteomes" id="UP000030745">
    <property type="component" value="Unassembled WGS sequence"/>
</dbReference>
<dbReference type="AlphaFoldDB" id="A0A067D2Z9"/>
<proteinExistence type="predicted"/>
<dbReference type="PROSITE" id="PS50003">
    <property type="entry name" value="PH_DOMAIN"/>
    <property type="match status" value="1"/>
</dbReference>
<dbReference type="Pfam" id="PF00169">
    <property type="entry name" value="PH"/>
    <property type="match status" value="1"/>
</dbReference>
<dbReference type="CDD" id="cd00821">
    <property type="entry name" value="PH"/>
    <property type="match status" value="1"/>
</dbReference>
<feature type="domain" description="PH" evidence="2">
    <location>
        <begin position="3"/>
        <end position="103"/>
    </location>
</feature>
<sequence length="162" mass="17414">MSSYLKEGVLTKRSASAKLITNWRKRYFALTPTELLYFEKKDDAEPGRRTPLGPDASVSRTNDRGYKLCFVVKSTSTAEPFYIQAASEDELNEWVDAIGKVVGKIEDLAKDGGATEPEAAKVDEVGKEDVVDAETEGGGEVDAPTASGDATDGTPSMNEGSE</sequence>
<dbReference type="EMBL" id="KK583193">
    <property type="protein sequence ID" value="KDO33407.1"/>
    <property type="molecule type" value="Genomic_DNA"/>
</dbReference>
<dbReference type="OMA" id="YFALTPT"/>
<dbReference type="InterPro" id="IPR051707">
    <property type="entry name" value="PI-Interact_SigTrans_Reg"/>
</dbReference>
<protein>
    <recommendedName>
        <fullName evidence="2">PH domain-containing protein</fullName>
    </recommendedName>
</protein>
<name>A0A067D2Z9_SAPPC</name>
<evidence type="ECO:0000313" key="4">
    <source>
        <dbReference type="Proteomes" id="UP000030745"/>
    </source>
</evidence>
<evidence type="ECO:0000256" key="1">
    <source>
        <dbReference type="SAM" id="MobiDB-lite"/>
    </source>
</evidence>
<dbReference type="PANTHER" id="PTHR14336">
    <property type="entry name" value="TANDEM PH DOMAIN CONTAINING PROTEIN"/>
    <property type="match status" value="1"/>
</dbReference>
<feature type="region of interest" description="Disordered" evidence="1">
    <location>
        <begin position="109"/>
        <end position="162"/>
    </location>
</feature>
<dbReference type="InterPro" id="IPR011993">
    <property type="entry name" value="PH-like_dom_sf"/>
</dbReference>
<dbReference type="GeneID" id="24124777"/>
<reference evidence="3 4" key="1">
    <citation type="journal article" date="2013" name="PLoS Genet.">
        <title>Distinctive expansion of potential virulence genes in the genome of the oomycete fish pathogen Saprolegnia parasitica.</title>
        <authorList>
            <person name="Jiang R.H."/>
            <person name="de Bruijn I."/>
            <person name="Haas B.J."/>
            <person name="Belmonte R."/>
            <person name="Lobach L."/>
            <person name="Christie J."/>
            <person name="van den Ackerveken G."/>
            <person name="Bottin A."/>
            <person name="Bulone V."/>
            <person name="Diaz-Moreno S.M."/>
            <person name="Dumas B."/>
            <person name="Fan L."/>
            <person name="Gaulin E."/>
            <person name="Govers F."/>
            <person name="Grenville-Briggs L.J."/>
            <person name="Horner N.R."/>
            <person name="Levin J.Z."/>
            <person name="Mammella M."/>
            <person name="Meijer H.J."/>
            <person name="Morris P."/>
            <person name="Nusbaum C."/>
            <person name="Oome S."/>
            <person name="Phillips A.J."/>
            <person name="van Rooyen D."/>
            <person name="Rzeszutek E."/>
            <person name="Saraiva M."/>
            <person name="Secombes C.J."/>
            <person name="Seidl M.F."/>
            <person name="Snel B."/>
            <person name="Stassen J.H."/>
            <person name="Sykes S."/>
            <person name="Tripathy S."/>
            <person name="van den Berg H."/>
            <person name="Vega-Arreguin J.C."/>
            <person name="Wawra S."/>
            <person name="Young S.K."/>
            <person name="Zeng Q."/>
            <person name="Dieguez-Uribeondo J."/>
            <person name="Russ C."/>
            <person name="Tyler B.M."/>
            <person name="van West P."/>
        </authorList>
    </citation>
    <scope>NUCLEOTIDE SEQUENCE [LARGE SCALE GENOMIC DNA]</scope>
    <source>
        <strain evidence="3 4">CBS 223.65</strain>
    </source>
</reference>
<dbReference type="RefSeq" id="XP_012196155.1">
    <property type="nucleotide sequence ID" value="XM_012340765.1"/>
</dbReference>
<accession>A0A067D2Z9</accession>
<dbReference type="InterPro" id="IPR001849">
    <property type="entry name" value="PH_domain"/>
</dbReference>
<feature type="compositionally biased region" description="Basic and acidic residues" evidence="1">
    <location>
        <begin position="118"/>
        <end position="130"/>
    </location>
</feature>
<dbReference type="KEGG" id="spar:SPRG_02214"/>
<feature type="compositionally biased region" description="Polar residues" evidence="1">
    <location>
        <begin position="153"/>
        <end position="162"/>
    </location>
</feature>
<dbReference type="SMART" id="SM00233">
    <property type="entry name" value="PH"/>
    <property type="match status" value="1"/>
</dbReference>
<dbReference type="SUPFAM" id="SSF50729">
    <property type="entry name" value="PH domain-like"/>
    <property type="match status" value="1"/>
</dbReference>
<dbReference type="Gene3D" id="2.30.29.30">
    <property type="entry name" value="Pleckstrin-homology domain (PH domain)/Phosphotyrosine-binding domain (PTB)"/>
    <property type="match status" value="1"/>
</dbReference>
<organism evidence="3 4">
    <name type="scientific">Saprolegnia parasitica (strain CBS 223.65)</name>
    <dbReference type="NCBI Taxonomy" id="695850"/>
    <lineage>
        <taxon>Eukaryota</taxon>
        <taxon>Sar</taxon>
        <taxon>Stramenopiles</taxon>
        <taxon>Oomycota</taxon>
        <taxon>Saprolegniomycetes</taxon>
        <taxon>Saprolegniales</taxon>
        <taxon>Saprolegniaceae</taxon>
        <taxon>Saprolegnia</taxon>
    </lineage>
</organism>
<evidence type="ECO:0000259" key="2">
    <source>
        <dbReference type="PROSITE" id="PS50003"/>
    </source>
</evidence>
<gene>
    <name evidence="3" type="ORF">SPRG_02214</name>
</gene>
<keyword evidence="4" id="KW-1185">Reference proteome</keyword>
<dbReference type="OrthoDB" id="270970at2759"/>
<dbReference type="VEuPathDB" id="FungiDB:SPRG_02214"/>
<evidence type="ECO:0000313" key="3">
    <source>
        <dbReference type="EMBL" id="KDO33407.1"/>
    </source>
</evidence>